<keyword evidence="3" id="KW-0961">Cell wall biogenesis/degradation</keyword>
<dbReference type="GO" id="GO:0016020">
    <property type="term" value="C:membrane"/>
    <property type="evidence" value="ECO:0007669"/>
    <property type="project" value="UniProtKB-SubCell"/>
</dbReference>
<reference evidence="6" key="1">
    <citation type="journal article" date="2019" name="Nat. Commun.">
        <title>The genome of broomcorn millet.</title>
        <authorList>
            <person name="Zou C."/>
            <person name="Miki D."/>
            <person name="Li D."/>
            <person name="Tang Q."/>
            <person name="Xiao L."/>
            <person name="Rajput S."/>
            <person name="Deng P."/>
            <person name="Jia W."/>
            <person name="Huang R."/>
            <person name="Zhang M."/>
            <person name="Sun Y."/>
            <person name="Hu J."/>
            <person name="Fu X."/>
            <person name="Schnable P.S."/>
            <person name="Li F."/>
            <person name="Zhang H."/>
            <person name="Feng B."/>
            <person name="Zhu X."/>
            <person name="Liu R."/>
            <person name="Schnable J.C."/>
            <person name="Zhu J.-K."/>
            <person name="Zhang H."/>
        </authorList>
    </citation>
    <scope>NUCLEOTIDE SEQUENCE [LARGE SCALE GENOMIC DNA]</scope>
</reference>
<evidence type="ECO:0000256" key="1">
    <source>
        <dbReference type="ARBA" id="ARBA00022525"/>
    </source>
</evidence>
<evidence type="ECO:0000313" key="5">
    <source>
        <dbReference type="EMBL" id="RLN17499.1"/>
    </source>
</evidence>
<comment type="subcellular location">
    <subcellularLocation>
        <location evidence="3">Secreted</location>
        <location evidence="3">Cell wall</location>
    </subcellularLocation>
    <subcellularLocation>
        <location evidence="3">Membrane</location>
        <topology evidence="3">Peripheral membrane protein</topology>
    </subcellularLocation>
</comment>
<evidence type="ECO:0000313" key="6">
    <source>
        <dbReference type="Proteomes" id="UP000275267"/>
    </source>
</evidence>
<dbReference type="AlphaFoldDB" id="A0A3L6SAC0"/>
<dbReference type="OrthoDB" id="5823761at2759"/>
<dbReference type="SUPFAM" id="SSF50685">
    <property type="entry name" value="Barwin-like endoglucanases"/>
    <property type="match status" value="1"/>
</dbReference>
<feature type="signal peptide" evidence="3">
    <location>
        <begin position="1"/>
        <end position="22"/>
    </location>
</feature>
<feature type="chain" id="PRO_5017855692" description="Expansin" evidence="3">
    <location>
        <begin position="23"/>
        <end position="129"/>
    </location>
</feature>
<dbReference type="PRINTS" id="PR01225">
    <property type="entry name" value="EXPANSNFAMLY"/>
</dbReference>
<keyword evidence="6" id="KW-1185">Reference proteome</keyword>
<dbReference type="InterPro" id="IPR007118">
    <property type="entry name" value="Expan_Lol_pI"/>
</dbReference>
<dbReference type="STRING" id="4540.A0A3L6SAC0"/>
<keyword evidence="1 3" id="KW-0964">Secreted</keyword>
<comment type="function">
    <text evidence="3">Causes loosening and extension of plant cell walls by disrupting non-covalent bonding between cellulose microfibrils and matrix glucans. No enzymatic activity has been found.</text>
</comment>
<evidence type="ECO:0000256" key="2">
    <source>
        <dbReference type="ARBA" id="ARBA00022729"/>
    </source>
</evidence>
<dbReference type="PROSITE" id="PS51257">
    <property type="entry name" value="PROKAR_LIPOPROTEIN"/>
    <property type="match status" value="1"/>
</dbReference>
<dbReference type="SMART" id="SM00837">
    <property type="entry name" value="DPBB_1"/>
    <property type="match status" value="1"/>
</dbReference>
<dbReference type="GO" id="GO:0005576">
    <property type="term" value="C:extracellular region"/>
    <property type="evidence" value="ECO:0007669"/>
    <property type="project" value="InterPro"/>
</dbReference>
<dbReference type="InterPro" id="IPR009009">
    <property type="entry name" value="RlpA-like_DPBB"/>
</dbReference>
<dbReference type="InterPro" id="IPR036908">
    <property type="entry name" value="RlpA-like_sf"/>
</dbReference>
<dbReference type="PRINTS" id="PR01226">
    <property type="entry name" value="EXPANSIN"/>
</dbReference>
<comment type="similarity">
    <text evidence="3">Belongs to the expansin family. Expansin A subfamily.</text>
</comment>
<keyword evidence="2 3" id="KW-0732">Signal</keyword>
<organism evidence="5 6">
    <name type="scientific">Panicum miliaceum</name>
    <name type="common">Proso millet</name>
    <name type="synonym">Broomcorn millet</name>
    <dbReference type="NCBI Taxonomy" id="4540"/>
    <lineage>
        <taxon>Eukaryota</taxon>
        <taxon>Viridiplantae</taxon>
        <taxon>Streptophyta</taxon>
        <taxon>Embryophyta</taxon>
        <taxon>Tracheophyta</taxon>
        <taxon>Spermatophyta</taxon>
        <taxon>Magnoliopsida</taxon>
        <taxon>Liliopsida</taxon>
        <taxon>Poales</taxon>
        <taxon>Poaceae</taxon>
        <taxon>PACMAD clade</taxon>
        <taxon>Panicoideae</taxon>
        <taxon>Panicodae</taxon>
        <taxon>Paniceae</taxon>
        <taxon>Panicinae</taxon>
        <taxon>Panicum</taxon>
        <taxon>Panicum sect. Panicum</taxon>
    </lineage>
</organism>
<sequence length="129" mass="13868">MDMAKFLILYTVLAACLALTATQWNPGTSRYGNLYTAGYGINNAALSQTLFKDGVSCGQCYLVICDGSRPRGQYCKPGTAITVTATHLCPANYALPNSGWCGPGRPHFDMSQPAWERIGVYQAGIIPVL</sequence>
<dbReference type="InterPro" id="IPR002963">
    <property type="entry name" value="Expansin"/>
</dbReference>
<dbReference type="EMBL" id="PQIB02000005">
    <property type="protein sequence ID" value="RLN17499.1"/>
    <property type="molecule type" value="Genomic_DNA"/>
</dbReference>
<comment type="caution">
    <text evidence="5">The sequence shown here is derived from an EMBL/GenBank/DDBJ whole genome shotgun (WGS) entry which is preliminary data.</text>
</comment>
<gene>
    <name evidence="5" type="ORF">C2845_PM02G13520</name>
</gene>
<dbReference type="InterPro" id="IPR007112">
    <property type="entry name" value="Expansin/allergen_DPBB_dom"/>
</dbReference>
<protein>
    <recommendedName>
        <fullName evidence="3">Expansin</fullName>
    </recommendedName>
</protein>
<evidence type="ECO:0000256" key="3">
    <source>
        <dbReference type="RuleBase" id="RU365023"/>
    </source>
</evidence>
<accession>A0A3L6SAC0</accession>
<keyword evidence="3" id="KW-0134">Cell wall</keyword>
<dbReference type="Gene3D" id="2.40.40.10">
    <property type="entry name" value="RlpA-like domain"/>
    <property type="match status" value="1"/>
</dbReference>
<dbReference type="PROSITE" id="PS50842">
    <property type="entry name" value="EXPANSIN_EG45"/>
    <property type="match status" value="1"/>
</dbReference>
<proteinExistence type="inferred from homology"/>
<feature type="domain" description="Expansin-like EG45" evidence="4">
    <location>
        <begin position="26"/>
        <end position="129"/>
    </location>
</feature>
<evidence type="ECO:0000259" key="4">
    <source>
        <dbReference type="PROSITE" id="PS50842"/>
    </source>
</evidence>
<name>A0A3L6SAC0_PANMI</name>
<dbReference type="PANTHER" id="PTHR31867">
    <property type="entry name" value="EXPANSIN-A15"/>
    <property type="match status" value="1"/>
</dbReference>
<dbReference type="GO" id="GO:0009664">
    <property type="term" value="P:plant-type cell wall organization"/>
    <property type="evidence" value="ECO:0007669"/>
    <property type="project" value="InterPro"/>
</dbReference>
<dbReference type="Proteomes" id="UP000275267">
    <property type="component" value="Unassembled WGS sequence"/>
</dbReference>
<dbReference type="Pfam" id="PF03330">
    <property type="entry name" value="DPBB_1"/>
    <property type="match status" value="1"/>
</dbReference>